<keyword evidence="1" id="KW-0472">Membrane</keyword>
<dbReference type="EMBL" id="LMTR01000073">
    <property type="protein sequence ID" value="KWT66167.1"/>
    <property type="molecule type" value="Genomic_DNA"/>
</dbReference>
<reference evidence="2 3" key="1">
    <citation type="submission" date="2015-10" db="EMBL/GenBank/DDBJ databases">
        <title>Transcriptomic analysis of a linuron degrading triple-species bacterial consortium.</title>
        <authorList>
            <person name="Albers P."/>
        </authorList>
    </citation>
    <scope>NUCLEOTIDE SEQUENCE [LARGE SCALE GENOMIC DNA]</scope>
    <source>
        <strain evidence="2 3">WDL6</strain>
    </source>
</reference>
<feature type="transmembrane region" description="Helical" evidence="1">
    <location>
        <begin position="21"/>
        <end position="41"/>
    </location>
</feature>
<dbReference type="PANTHER" id="PTHR38592:SF3">
    <property type="entry name" value="BLL4819 PROTEIN"/>
    <property type="match status" value="1"/>
</dbReference>
<organism evidence="2 3">
    <name type="scientific">Hyphomicrobium sulfonivorans</name>
    <dbReference type="NCBI Taxonomy" id="121290"/>
    <lineage>
        <taxon>Bacteria</taxon>
        <taxon>Pseudomonadati</taxon>
        <taxon>Pseudomonadota</taxon>
        <taxon>Alphaproteobacteria</taxon>
        <taxon>Hyphomicrobiales</taxon>
        <taxon>Hyphomicrobiaceae</taxon>
        <taxon>Hyphomicrobium</taxon>
    </lineage>
</organism>
<dbReference type="Pfam" id="PF10129">
    <property type="entry name" value="OpgC_C"/>
    <property type="match status" value="1"/>
</dbReference>
<accession>A0A109BDF4</accession>
<keyword evidence="1" id="KW-1133">Transmembrane helix</keyword>
<dbReference type="InterPro" id="IPR014550">
    <property type="entry name" value="UCP028704_OpgC"/>
</dbReference>
<evidence type="ECO:0000256" key="1">
    <source>
        <dbReference type="SAM" id="Phobius"/>
    </source>
</evidence>
<evidence type="ECO:0000313" key="3">
    <source>
        <dbReference type="Proteomes" id="UP000059074"/>
    </source>
</evidence>
<dbReference type="STRING" id="121290.APY04_2363"/>
<feature type="transmembrane region" description="Helical" evidence="1">
    <location>
        <begin position="92"/>
        <end position="114"/>
    </location>
</feature>
<dbReference type="PATRIC" id="fig|121290.4.peg.267"/>
<gene>
    <name evidence="2" type="ORF">APY04_2363</name>
</gene>
<feature type="transmembrane region" description="Helical" evidence="1">
    <location>
        <begin position="236"/>
        <end position="257"/>
    </location>
</feature>
<evidence type="ECO:0000313" key="2">
    <source>
        <dbReference type="EMBL" id="KWT66167.1"/>
    </source>
</evidence>
<feature type="transmembrane region" description="Helical" evidence="1">
    <location>
        <begin position="53"/>
        <end position="71"/>
    </location>
</feature>
<dbReference type="Proteomes" id="UP000059074">
    <property type="component" value="Unassembled WGS sequence"/>
</dbReference>
<dbReference type="PANTHER" id="PTHR38592">
    <property type="entry name" value="BLL4819 PROTEIN"/>
    <property type="match status" value="1"/>
</dbReference>
<keyword evidence="3" id="KW-1185">Reference proteome</keyword>
<dbReference type="PIRSF" id="PIRSF028704">
    <property type="entry name" value="UPC028704"/>
    <property type="match status" value="1"/>
</dbReference>
<feature type="transmembrane region" description="Helical" evidence="1">
    <location>
        <begin position="204"/>
        <end position="224"/>
    </location>
</feature>
<sequence>MGTMPKGEISSLSRRDLRIDFFRGLALIFIFVDHVPDNVFAKFTLRNFGFADAAEVFVLLAGFSAVLAYSRTFEHQGFKAGTLRVYERVRDIYFWHLALIVICGIGLTLAAAYFGKFSYAKNIGVHVFSIDPLRSAVQAALLANQPNLLNILPLYIVLLMFWMPLVLWLIHRNPWQALVLSFGLWAVANVVTMNLPSMQHSRGWVFNPFAWQLIITVGALTAHFTRNVTVQASRPLVALAVAYLAFAFIAVAPWTQIPGLEQTRLLAANPLGHMDKTYVSLWRLTNVVALGYLVLVLMAPQSAFLTRPWAMAVGRCGRHSLEVFCVGTILSFVGWIVMVELGKGLALQILINTVGIGILLGTAWIVAQRNRSTDFGLVPSLRRFATVRRSAASSQQLQA</sequence>
<dbReference type="AlphaFoldDB" id="A0A109BDF4"/>
<proteinExistence type="predicted"/>
<keyword evidence="1" id="KW-0812">Transmembrane</keyword>
<feature type="transmembrane region" description="Helical" evidence="1">
    <location>
        <begin position="177"/>
        <end position="198"/>
    </location>
</feature>
<name>A0A109BDF4_HYPSL</name>
<feature type="transmembrane region" description="Helical" evidence="1">
    <location>
        <begin position="277"/>
        <end position="299"/>
    </location>
</feature>
<feature type="transmembrane region" description="Helical" evidence="1">
    <location>
        <begin position="345"/>
        <end position="367"/>
    </location>
</feature>
<protein>
    <submittedName>
        <fullName evidence="2">OpgC protein</fullName>
    </submittedName>
</protein>
<feature type="transmembrane region" description="Helical" evidence="1">
    <location>
        <begin position="151"/>
        <end position="170"/>
    </location>
</feature>
<comment type="caution">
    <text evidence="2">The sequence shown here is derived from an EMBL/GenBank/DDBJ whole genome shotgun (WGS) entry which is preliminary data.</text>
</comment>
<feature type="transmembrane region" description="Helical" evidence="1">
    <location>
        <begin position="320"/>
        <end position="339"/>
    </location>
</feature>